<organism evidence="2 3">
    <name type="scientific">Streptosporangium algeriense</name>
    <dbReference type="NCBI Taxonomy" id="1682748"/>
    <lineage>
        <taxon>Bacteria</taxon>
        <taxon>Bacillati</taxon>
        <taxon>Actinomycetota</taxon>
        <taxon>Actinomycetes</taxon>
        <taxon>Streptosporangiales</taxon>
        <taxon>Streptosporangiaceae</taxon>
        <taxon>Streptosporangium</taxon>
    </lineage>
</organism>
<comment type="caution">
    <text evidence="2">The sequence shown here is derived from an EMBL/GenBank/DDBJ whole genome shotgun (WGS) entry which is preliminary data.</text>
</comment>
<comment type="similarity">
    <text evidence="1">Belongs to the ROK (NagC/XylR) family.</text>
</comment>
<sequence length="149" mass="15192">MGFLRIRATVDERPGRLASLAAALQSLVSAEAVMELAATYGFTGENATECVAAAVEAGDRGEPLLDEIAGRLALGVASVCVVLDPGLVVLAGEISQAGGAVLTSRIEEAVARICPVRPQVVPSQVAGNPVLRGAVLAALDQAREEIFAS</sequence>
<evidence type="ECO:0000256" key="1">
    <source>
        <dbReference type="ARBA" id="ARBA00006479"/>
    </source>
</evidence>
<dbReference type="InterPro" id="IPR000600">
    <property type="entry name" value="ROK"/>
</dbReference>
<accession>A0ABW3E252</accession>
<dbReference type="SUPFAM" id="SSF53067">
    <property type="entry name" value="Actin-like ATPase domain"/>
    <property type="match status" value="1"/>
</dbReference>
<reference evidence="3" key="1">
    <citation type="journal article" date="2019" name="Int. J. Syst. Evol. Microbiol.">
        <title>The Global Catalogue of Microorganisms (GCM) 10K type strain sequencing project: providing services to taxonomists for standard genome sequencing and annotation.</title>
        <authorList>
            <consortium name="The Broad Institute Genomics Platform"/>
            <consortium name="The Broad Institute Genome Sequencing Center for Infectious Disease"/>
            <person name="Wu L."/>
            <person name="Ma J."/>
        </authorList>
    </citation>
    <scope>NUCLEOTIDE SEQUENCE [LARGE SCALE GENOMIC DNA]</scope>
    <source>
        <strain evidence="3">CCUG 62974</strain>
    </source>
</reference>
<dbReference type="EMBL" id="JBHTHX010001748">
    <property type="protein sequence ID" value="MFD0889284.1"/>
    <property type="molecule type" value="Genomic_DNA"/>
</dbReference>
<dbReference type="InterPro" id="IPR043129">
    <property type="entry name" value="ATPase_NBD"/>
</dbReference>
<dbReference type="Proteomes" id="UP001597024">
    <property type="component" value="Unassembled WGS sequence"/>
</dbReference>
<proteinExistence type="inferred from homology"/>
<gene>
    <name evidence="2" type="ORF">ACFQ08_32520</name>
</gene>
<evidence type="ECO:0000313" key="3">
    <source>
        <dbReference type="Proteomes" id="UP001597024"/>
    </source>
</evidence>
<evidence type="ECO:0000313" key="2">
    <source>
        <dbReference type="EMBL" id="MFD0889284.1"/>
    </source>
</evidence>
<name>A0ABW3E252_9ACTN</name>
<keyword evidence="3" id="KW-1185">Reference proteome</keyword>
<dbReference type="Gene3D" id="3.30.420.40">
    <property type="match status" value="1"/>
</dbReference>
<protein>
    <submittedName>
        <fullName evidence="2">ROK family protein</fullName>
    </submittedName>
</protein>
<dbReference type="Pfam" id="PF00480">
    <property type="entry name" value="ROK"/>
    <property type="match status" value="1"/>
</dbReference>